<protein>
    <submittedName>
        <fullName evidence="1">Uncharacterized protein</fullName>
    </submittedName>
</protein>
<dbReference type="AlphaFoldDB" id="A0A0D6LDH9"/>
<organism evidence="1 2">
    <name type="scientific">Ancylostoma ceylanicum</name>
    <dbReference type="NCBI Taxonomy" id="53326"/>
    <lineage>
        <taxon>Eukaryota</taxon>
        <taxon>Metazoa</taxon>
        <taxon>Ecdysozoa</taxon>
        <taxon>Nematoda</taxon>
        <taxon>Chromadorea</taxon>
        <taxon>Rhabditida</taxon>
        <taxon>Rhabditina</taxon>
        <taxon>Rhabditomorpha</taxon>
        <taxon>Strongyloidea</taxon>
        <taxon>Ancylostomatidae</taxon>
        <taxon>Ancylostomatinae</taxon>
        <taxon>Ancylostoma</taxon>
    </lineage>
</organism>
<dbReference type="Proteomes" id="UP000054495">
    <property type="component" value="Unassembled WGS sequence"/>
</dbReference>
<evidence type="ECO:0000313" key="2">
    <source>
        <dbReference type="Proteomes" id="UP000054495"/>
    </source>
</evidence>
<dbReference type="InterPro" id="IPR036397">
    <property type="entry name" value="RNaseH_sf"/>
</dbReference>
<name>A0A0D6LDH9_9BILA</name>
<dbReference type="GO" id="GO:0003676">
    <property type="term" value="F:nucleic acid binding"/>
    <property type="evidence" value="ECO:0007669"/>
    <property type="project" value="InterPro"/>
</dbReference>
<keyword evidence="2" id="KW-1185">Reference proteome</keyword>
<dbReference type="EMBL" id="KE125238">
    <property type="protein sequence ID" value="EPB69964.1"/>
    <property type="molecule type" value="Genomic_DNA"/>
</dbReference>
<reference evidence="1 2" key="1">
    <citation type="submission" date="2013-05" db="EMBL/GenBank/DDBJ databases">
        <title>Draft genome of the parasitic nematode Anyclostoma ceylanicum.</title>
        <authorList>
            <person name="Mitreva M."/>
        </authorList>
    </citation>
    <scope>NUCLEOTIDE SEQUENCE [LARGE SCALE GENOMIC DNA]</scope>
</reference>
<proteinExistence type="predicted"/>
<accession>A0A0D6LDH9</accession>
<dbReference type="Gene3D" id="3.30.420.10">
    <property type="entry name" value="Ribonuclease H-like superfamily/Ribonuclease H"/>
    <property type="match status" value="1"/>
</dbReference>
<sequence>MVWGGITSDGKTPLVFVDAGVKINSDTYLKSILRDVLKPWSTSPLGIWSVVESGACPIRHQNSESLKAAITKAWQEMDTDYQRMICDAFMKRLRELKRFSVRLNVPI</sequence>
<evidence type="ECO:0000313" key="1">
    <source>
        <dbReference type="EMBL" id="EPB69964.1"/>
    </source>
</evidence>
<gene>
    <name evidence="1" type="ORF">ANCCEY_10958</name>
</gene>